<reference evidence="3" key="1">
    <citation type="submission" date="2016-06" db="EMBL/GenBank/DDBJ databases">
        <title>Parallel loss of symbiosis genes in relatives of nitrogen-fixing non-legume Parasponia.</title>
        <authorList>
            <person name="Van Velzen R."/>
            <person name="Holmer R."/>
            <person name="Bu F."/>
            <person name="Rutten L."/>
            <person name="Van Zeijl A."/>
            <person name="Liu W."/>
            <person name="Santuari L."/>
            <person name="Cao Q."/>
            <person name="Sharma T."/>
            <person name="Shen D."/>
            <person name="Roswanjaya Y."/>
            <person name="Wardhani T."/>
            <person name="Kalhor M.S."/>
            <person name="Jansen J."/>
            <person name="Van den Hoogen J."/>
            <person name="Gungor B."/>
            <person name="Hartog M."/>
            <person name="Hontelez J."/>
            <person name="Verver J."/>
            <person name="Yang W.-C."/>
            <person name="Schijlen E."/>
            <person name="Repin R."/>
            <person name="Schilthuizen M."/>
            <person name="Schranz E."/>
            <person name="Heidstra R."/>
            <person name="Miyata K."/>
            <person name="Fedorova E."/>
            <person name="Kohlen W."/>
            <person name="Bisseling T."/>
            <person name="Smit S."/>
            <person name="Geurts R."/>
        </authorList>
    </citation>
    <scope>NUCLEOTIDE SEQUENCE [LARGE SCALE GENOMIC DNA]</scope>
    <source>
        <strain evidence="3">cv. RG33-2</strain>
    </source>
</reference>
<accession>A0A2P5EAZ0</accession>
<evidence type="ECO:0000313" key="2">
    <source>
        <dbReference type="EMBL" id="PON82660.1"/>
    </source>
</evidence>
<name>A0A2P5EAZ0_TREOI</name>
<feature type="region of interest" description="Disordered" evidence="1">
    <location>
        <begin position="1"/>
        <end position="23"/>
    </location>
</feature>
<comment type="caution">
    <text evidence="2">The sequence shown here is derived from an EMBL/GenBank/DDBJ whole genome shotgun (WGS) entry which is preliminary data.</text>
</comment>
<dbReference type="EMBL" id="JXTC01000190">
    <property type="protein sequence ID" value="PON82660.1"/>
    <property type="molecule type" value="Genomic_DNA"/>
</dbReference>
<sequence length="62" mass="6556">MGMDIGQVLKHQHDPSWAKQSDPSCSTVVVVGAQSERLVAANSYEAGTNGLKTKLNKASEKG</sequence>
<proteinExistence type="predicted"/>
<dbReference type="OrthoDB" id="10321980at2759"/>
<dbReference type="Proteomes" id="UP000237000">
    <property type="component" value="Unassembled WGS sequence"/>
</dbReference>
<evidence type="ECO:0000313" key="3">
    <source>
        <dbReference type="Proteomes" id="UP000237000"/>
    </source>
</evidence>
<evidence type="ECO:0000256" key="1">
    <source>
        <dbReference type="SAM" id="MobiDB-lite"/>
    </source>
</evidence>
<organism evidence="2 3">
    <name type="scientific">Trema orientale</name>
    <name type="common">Charcoal tree</name>
    <name type="synonym">Celtis orientalis</name>
    <dbReference type="NCBI Taxonomy" id="63057"/>
    <lineage>
        <taxon>Eukaryota</taxon>
        <taxon>Viridiplantae</taxon>
        <taxon>Streptophyta</taxon>
        <taxon>Embryophyta</taxon>
        <taxon>Tracheophyta</taxon>
        <taxon>Spermatophyta</taxon>
        <taxon>Magnoliopsida</taxon>
        <taxon>eudicotyledons</taxon>
        <taxon>Gunneridae</taxon>
        <taxon>Pentapetalae</taxon>
        <taxon>rosids</taxon>
        <taxon>fabids</taxon>
        <taxon>Rosales</taxon>
        <taxon>Cannabaceae</taxon>
        <taxon>Trema</taxon>
    </lineage>
</organism>
<gene>
    <name evidence="2" type="ORF">TorRG33x02_215890</name>
</gene>
<dbReference type="InParanoid" id="A0A2P5EAZ0"/>
<protein>
    <submittedName>
        <fullName evidence="2">Uncharacterized protein</fullName>
    </submittedName>
</protein>
<dbReference type="AlphaFoldDB" id="A0A2P5EAZ0"/>
<keyword evidence="3" id="KW-1185">Reference proteome</keyword>